<accession>A0ACC0CM81</accession>
<dbReference type="EMBL" id="MU394396">
    <property type="protein sequence ID" value="KAI6081428.1"/>
    <property type="molecule type" value="Genomic_DNA"/>
</dbReference>
<dbReference type="Proteomes" id="UP001497680">
    <property type="component" value="Unassembled WGS sequence"/>
</dbReference>
<evidence type="ECO:0000313" key="2">
    <source>
        <dbReference type="Proteomes" id="UP001497680"/>
    </source>
</evidence>
<protein>
    <submittedName>
        <fullName evidence="1">Uncharacterized protein</fullName>
    </submittedName>
</protein>
<gene>
    <name evidence="1" type="ORF">F4821DRAFT_249334</name>
</gene>
<sequence>MNESMSRPASSLPSRMPFIVSSGVEKADPTTRKLIRSHVMRGKKQKKRSTAGLAPTYPIQRPQVELREVIDIYTSVQPGRLGTRVYFVDFPAEIEPAMMLKMAQVSAVAMRIIFPLLMEIGFHPDDNAWLYPTGRDVAALHINAFAIQTFIDKVLRRQPEDVINPVATLHHQKGLKLLRERLLGDDGSAKISDDTISAVLKLASAAQFEGDVETAKHHMQGLRQMADLRGGLDVFQDNPKFFVEIVRCDLGIALLANSDPVFYRQANEPIPEYPHQVASSFSRSVLSQEEMKFFQDLDEDLVQNWLVTRKFCLLTNLSTQTRMRMQPATIYGTMIAVMYRLLYMTFTAGSLDETIRLSLLAFTNHIFLQWQDVKPPCHHQFRDAYRNYLQIHALDTVPPQLQLWLLMIGAISIFDVSEDPWLSDYLRRQVKKCRINTWKDLQGILKSFMWIPLLDEKLGEEVYSSLTSQPSASVSKGDRYEYIQESKGVGTNTERSTTERDVNYN</sequence>
<keyword evidence="2" id="KW-1185">Reference proteome</keyword>
<reference evidence="1 2" key="1">
    <citation type="journal article" date="2022" name="New Phytol.">
        <title>Ecological generalism drives hyperdiversity of secondary metabolite gene clusters in xylarialean endophytes.</title>
        <authorList>
            <person name="Franco M.E.E."/>
            <person name="Wisecaver J.H."/>
            <person name="Arnold A.E."/>
            <person name="Ju Y.M."/>
            <person name="Slot J.C."/>
            <person name="Ahrendt S."/>
            <person name="Moore L.P."/>
            <person name="Eastman K.E."/>
            <person name="Scott K."/>
            <person name="Konkel Z."/>
            <person name="Mondo S.J."/>
            <person name="Kuo A."/>
            <person name="Hayes R.D."/>
            <person name="Haridas S."/>
            <person name="Andreopoulos B."/>
            <person name="Riley R."/>
            <person name="LaButti K."/>
            <person name="Pangilinan J."/>
            <person name="Lipzen A."/>
            <person name="Amirebrahimi M."/>
            <person name="Yan J."/>
            <person name="Adam C."/>
            <person name="Keymanesh K."/>
            <person name="Ng V."/>
            <person name="Louie K."/>
            <person name="Northen T."/>
            <person name="Drula E."/>
            <person name="Henrissat B."/>
            <person name="Hsieh H.M."/>
            <person name="Youens-Clark K."/>
            <person name="Lutzoni F."/>
            <person name="Miadlikowska J."/>
            <person name="Eastwood D.C."/>
            <person name="Hamelin R.C."/>
            <person name="Grigoriev I.V."/>
            <person name="U'Ren J.M."/>
        </authorList>
    </citation>
    <scope>NUCLEOTIDE SEQUENCE [LARGE SCALE GENOMIC DNA]</scope>
    <source>
        <strain evidence="1 2">ER1909</strain>
    </source>
</reference>
<evidence type="ECO:0000313" key="1">
    <source>
        <dbReference type="EMBL" id="KAI6081428.1"/>
    </source>
</evidence>
<comment type="caution">
    <text evidence="1">The sequence shown here is derived from an EMBL/GenBank/DDBJ whole genome shotgun (WGS) entry which is preliminary data.</text>
</comment>
<name>A0ACC0CM81_9PEZI</name>
<organism evidence="1 2">
    <name type="scientific">Hypoxylon rubiginosum</name>
    <dbReference type="NCBI Taxonomy" id="110542"/>
    <lineage>
        <taxon>Eukaryota</taxon>
        <taxon>Fungi</taxon>
        <taxon>Dikarya</taxon>
        <taxon>Ascomycota</taxon>
        <taxon>Pezizomycotina</taxon>
        <taxon>Sordariomycetes</taxon>
        <taxon>Xylariomycetidae</taxon>
        <taxon>Xylariales</taxon>
        <taxon>Hypoxylaceae</taxon>
        <taxon>Hypoxylon</taxon>
    </lineage>
</organism>
<proteinExistence type="predicted"/>